<dbReference type="AlphaFoldDB" id="A0A2V1GR64"/>
<evidence type="ECO:0000256" key="1">
    <source>
        <dbReference type="SAM" id="Phobius"/>
    </source>
</evidence>
<evidence type="ECO:0000313" key="2">
    <source>
        <dbReference type="EMBL" id="PVZ63470.1"/>
    </source>
</evidence>
<keyword evidence="1" id="KW-0472">Membrane</keyword>
<dbReference type="RefSeq" id="WP_116689164.1">
    <property type="nucleotide sequence ID" value="NZ_CAWNYD010000016.1"/>
</dbReference>
<gene>
    <name evidence="2" type="ORF">DC094_21430</name>
</gene>
<feature type="transmembrane region" description="Helical" evidence="1">
    <location>
        <begin position="74"/>
        <end position="95"/>
    </location>
</feature>
<dbReference type="Pfam" id="PF11196">
    <property type="entry name" value="DUF2834"/>
    <property type="match status" value="1"/>
</dbReference>
<reference evidence="2 3" key="1">
    <citation type="submission" date="2018-04" db="EMBL/GenBank/DDBJ databases">
        <title>Thalassorhabdus spongiae gen. nov., sp. nov., isolated from a marine sponge in South-West Iceland.</title>
        <authorList>
            <person name="Knobloch S."/>
            <person name="Daussin A."/>
            <person name="Johannsson R."/>
            <person name="Marteinsson V.T."/>
        </authorList>
    </citation>
    <scope>NUCLEOTIDE SEQUENCE [LARGE SCALE GENOMIC DNA]</scope>
    <source>
        <strain evidence="2 3">Hp12</strain>
    </source>
</reference>
<name>A0A2V1GR64_9GAMM</name>
<protein>
    <submittedName>
        <fullName evidence="2">DUF2834 domain-containing protein</fullName>
    </submittedName>
</protein>
<dbReference type="Proteomes" id="UP000244906">
    <property type="component" value="Unassembled WGS sequence"/>
</dbReference>
<keyword evidence="1" id="KW-0812">Transmembrane</keyword>
<dbReference type="InterPro" id="IPR021362">
    <property type="entry name" value="DUF2834"/>
</dbReference>
<accession>A0A2V1GR64</accession>
<dbReference type="EMBL" id="QDDL01000016">
    <property type="protein sequence ID" value="PVZ63470.1"/>
    <property type="molecule type" value="Genomic_DNA"/>
</dbReference>
<dbReference type="OrthoDB" id="572911at2"/>
<evidence type="ECO:0000313" key="3">
    <source>
        <dbReference type="Proteomes" id="UP000244906"/>
    </source>
</evidence>
<keyword evidence="1" id="KW-1133">Transmembrane helix</keyword>
<organism evidence="2 3">
    <name type="scientific">Pelagibaculum spongiae</name>
    <dbReference type="NCBI Taxonomy" id="2080658"/>
    <lineage>
        <taxon>Bacteria</taxon>
        <taxon>Pseudomonadati</taxon>
        <taxon>Pseudomonadota</taxon>
        <taxon>Gammaproteobacteria</taxon>
        <taxon>Oceanospirillales</taxon>
        <taxon>Pelagibaculum</taxon>
    </lineage>
</organism>
<feature type="transmembrane region" description="Helical" evidence="1">
    <location>
        <begin position="43"/>
        <end position="62"/>
    </location>
</feature>
<proteinExistence type="predicted"/>
<keyword evidence="3" id="KW-1185">Reference proteome</keyword>
<sequence>MNLRNVCLILLISFAGYTGYTMSIAEQSLLSFGYQLISSPDTAQVVVDLYIMAILALIWMYHDIKGRGKTIKHWLPYALLTLTFVSIGPLLYLVLRPKNSAGK</sequence>
<comment type="caution">
    <text evidence="2">The sequence shown here is derived from an EMBL/GenBank/DDBJ whole genome shotgun (WGS) entry which is preliminary data.</text>
</comment>